<proteinExistence type="inferred from homology"/>
<dbReference type="Gene3D" id="1.10.290.10">
    <property type="entry name" value="Topoisomerase I, domain 4"/>
    <property type="match status" value="1"/>
</dbReference>
<organism evidence="13 14">
    <name type="scientific">Saccharicrinis carchari</name>
    <dbReference type="NCBI Taxonomy" id="1168039"/>
    <lineage>
        <taxon>Bacteria</taxon>
        <taxon>Pseudomonadati</taxon>
        <taxon>Bacteroidota</taxon>
        <taxon>Bacteroidia</taxon>
        <taxon>Marinilabiliales</taxon>
        <taxon>Marinilabiliaceae</taxon>
        <taxon>Saccharicrinis</taxon>
    </lineage>
</organism>
<dbReference type="InterPro" id="IPR000380">
    <property type="entry name" value="Topo_IA"/>
</dbReference>
<evidence type="ECO:0000256" key="4">
    <source>
        <dbReference type="ARBA" id="ARBA00022723"/>
    </source>
</evidence>
<evidence type="ECO:0000259" key="12">
    <source>
        <dbReference type="PROSITE" id="PS52039"/>
    </source>
</evidence>
<dbReference type="InterPro" id="IPR013826">
    <property type="entry name" value="Topo_IA_cen_sub3"/>
</dbReference>
<reference evidence="13 14" key="1">
    <citation type="submission" date="2017-05" db="EMBL/GenBank/DDBJ databases">
        <authorList>
            <person name="Varghese N."/>
            <person name="Submissions S."/>
        </authorList>
    </citation>
    <scope>NUCLEOTIDE SEQUENCE [LARGE SCALE GENOMIC DNA]</scope>
    <source>
        <strain evidence="13 14">DSM 27040</strain>
    </source>
</reference>
<evidence type="ECO:0000256" key="2">
    <source>
        <dbReference type="ARBA" id="ARBA00009446"/>
    </source>
</evidence>
<feature type="domain" description="Topo IA-type catalytic" evidence="12">
    <location>
        <begin position="151"/>
        <end position="579"/>
    </location>
</feature>
<dbReference type="GO" id="GO:0006281">
    <property type="term" value="P:DNA repair"/>
    <property type="evidence" value="ECO:0007669"/>
    <property type="project" value="TreeGrafter"/>
</dbReference>
<dbReference type="InterPro" id="IPR005738">
    <property type="entry name" value="TopoIII"/>
</dbReference>
<evidence type="ECO:0000313" key="13">
    <source>
        <dbReference type="EMBL" id="SMO41526.1"/>
    </source>
</evidence>
<dbReference type="GO" id="GO:0006310">
    <property type="term" value="P:DNA recombination"/>
    <property type="evidence" value="ECO:0007669"/>
    <property type="project" value="TreeGrafter"/>
</dbReference>
<gene>
    <name evidence="13" type="ORF">SAMN06265379_101647</name>
</gene>
<dbReference type="PRINTS" id="PR00417">
    <property type="entry name" value="PRTPISMRASEI"/>
</dbReference>
<dbReference type="NCBIfam" id="NF005829">
    <property type="entry name" value="PRK07726.1"/>
    <property type="match status" value="1"/>
</dbReference>
<dbReference type="InterPro" id="IPR003601">
    <property type="entry name" value="Topo_IA_2"/>
</dbReference>
<evidence type="ECO:0000256" key="7">
    <source>
        <dbReference type="ARBA" id="ARBA00023235"/>
    </source>
</evidence>
<evidence type="ECO:0000256" key="5">
    <source>
        <dbReference type="ARBA" id="ARBA00023029"/>
    </source>
</evidence>
<dbReference type="InterPro" id="IPR034144">
    <property type="entry name" value="TOPRIM_TopoIII"/>
</dbReference>
<evidence type="ECO:0000256" key="11">
    <source>
        <dbReference type="ARBA" id="ARBA00032877"/>
    </source>
</evidence>
<dbReference type="GO" id="GO:0046872">
    <property type="term" value="F:metal ion binding"/>
    <property type="evidence" value="ECO:0007669"/>
    <property type="project" value="UniProtKB-KW"/>
</dbReference>
<dbReference type="InterPro" id="IPR013824">
    <property type="entry name" value="Topo_IA_cen_sub1"/>
</dbReference>
<dbReference type="CDD" id="cd00186">
    <property type="entry name" value="TOP1Ac"/>
    <property type="match status" value="1"/>
</dbReference>
<name>A0A521B3A9_SACCC</name>
<dbReference type="PANTHER" id="PTHR11390">
    <property type="entry name" value="PROKARYOTIC DNA TOPOISOMERASE"/>
    <property type="match status" value="1"/>
</dbReference>
<dbReference type="GO" id="GO:0043597">
    <property type="term" value="C:cytoplasmic replication fork"/>
    <property type="evidence" value="ECO:0007669"/>
    <property type="project" value="TreeGrafter"/>
</dbReference>
<dbReference type="Pfam" id="PF01751">
    <property type="entry name" value="Toprim"/>
    <property type="match status" value="1"/>
</dbReference>
<dbReference type="AlphaFoldDB" id="A0A521B3A9"/>
<dbReference type="CDD" id="cd03362">
    <property type="entry name" value="TOPRIM_TopoIA_TopoIII"/>
    <property type="match status" value="1"/>
</dbReference>
<dbReference type="SMART" id="SM00436">
    <property type="entry name" value="TOP1Bc"/>
    <property type="match status" value="1"/>
</dbReference>
<dbReference type="Gene3D" id="3.40.50.140">
    <property type="match status" value="1"/>
</dbReference>
<dbReference type="InterPro" id="IPR003602">
    <property type="entry name" value="Topo_IA_DNA-bd_dom"/>
</dbReference>
<dbReference type="EMBL" id="FXTB01000001">
    <property type="protein sequence ID" value="SMO41526.1"/>
    <property type="molecule type" value="Genomic_DNA"/>
</dbReference>
<evidence type="ECO:0000256" key="8">
    <source>
        <dbReference type="ARBA" id="ARBA00030003"/>
    </source>
</evidence>
<dbReference type="GO" id="GO:0003917">
    <property type="term" value="F:DNA topoisomerase type I (single strand cut, ATP-independent) activity"/>
    <property type="evidence" value="ECO:0007669"/>
    <property type="project" value="UniProtKB-EC"/>
</dbReference>
<dbReference type="SUPFAM" id="SSF56712">
    <property type="entry name" value="Prokaryotic type I DNA topoisomerase"/>
    <property type="match status" value="1"/>
</dbReference>
<dbReference type="InterPro" id="IPR025589">
    <property type="entry name" value="Toprim_C_rpt"/>
</dbReference>
<keyword evidence="5" id="KW-0799">Topoisomerase</keyword>
<sequence length="790" mass="89477">MRVCIAEKPSVAGEIAKVVGATNRKDGYYEGNNYQVTWTFGHLCTLKEPHDYLPEWKRWNLGTLPVIPSQFGIKLIANKGVEKQFGIIKKLVQAASEVINCGDAGQEGELIQRWVLQKAGCKVNIKRLWISSLTEEAIREGFEKLQDNDKFNPLYAAGSSRAIGDWLLGINATRLFTIKYSQPGTVLSIGRVQTPTLSLIVNRYLEIENFVPQPYWELKTMYKEVTFNSTQGKFSSKEEGSSALEKIKDKPFEVTDFNRKPGKEAPPRLFDLTSLQVECNRKFALSADETLKGIQSLYEKKLTTYPRVDTTYLSNDIYPKIQGILKGLTQYQALVEPLLGAKIRKSKKVFDDKKVTDHHAIIPTGVTAPEHLSRDEKIIYDTVTRRFIANFYPDCEISTTTILGKVADVNFKTSGKQVLKENWRLVYKAVSGKKDSQENILPEFVKGESGPHQPDFQEKETQAPKYYTEATLLRAMETAGKQVDDEKLREAMKENGIGRPSTRANIIETLYKRKYIYNVRKNVLPTTMGVKLMEFISNDLLKSAELTGIWEQKLRQIETGKYKVTDFMNELKQMVSDLVFQVRNDYSKGKIVIEENDDKEVQTKTKPTDKSKIVKKLSCPRCGKGTMIEGKNAWGCSEYASGCKTLIPFTYLGKKLSKKQIETLLLKGKTPVIKGFTLEGNKVNGRLSFDSHYALSLEQQKPKVLPCPKCKKGHIIKGNSAWGCSDFKKGCKLRIPFEFLKKTLSKSQMESLVLNAKTEPIKGFSLSEHETGVEGYLDWDQGHNLRFNKT</sequence>
<keyword evidence="6" id="KW-0238">DNA-binding</keyword>
<dbReference type="Gene3D" id="1.10.460.10">
    <property type="entry name" value="Topoisomerase I, domain 2"/>
    <property type="match status" value="1"/>
</dbReference>
<dbReference type="OrthoDB" id="9803554at2"/>
<dbReference type="Proteomes" id="UP000319040">
    <property type="component" value="Unassembled WGS sequence"/>
</dbReference>
<dbReference type="EC" id="5.6.2.1" evidence="3"/>
<dbReference type="RefSeq" id="WP_142531991.1">
    <property type="nucleotide sequence ID" value="NZ_FXTB01000001.1"/>
</dbReference>
<keyword evidence="7 13" id="KW-0413">Isomerase</keyword>
<dbReference type="InterPro" id="IPR023405">
    <property type="entry name" value="Topo_IA_core_domain"/>
</dbReference>
<dbReference type="Gene3D" id="2.70.20.10">
    <property type="entry name" value="Topoisomerase I, domain 3"/>
    <property type="match status" value="1"/>
</dbReference>
<dbReference type="SMART" id="SM00493">
    <property type="entry name" value="TOPRIM"/>
    <property type="match status" value="1"/>
</dbReference>
<dbReference type="Pfam" id="PF13342">
    <property type="entry name" value="Toprim_Crpt"/>
    <property type="match status" value="1"/>
</dbReference>
<dbReference type="PANTHER" id="PTHR11390:SF21">
    <property type="entry name" value="DNA TOPOISOMERASE 3-ALPHA"/>
    <property type="match status" value="1"/>
</dbReference>
<evidence type="ECO:0000256" key="6">
    <source>
        <dbReference type="ARBA" id="ARBA00023125"/>
    </source>
</evidence>
<comment type="similarity">
    <text evidence="2">Belongs to the type IA topoisomerase family.</text>
</comment>
<dbReference type="GO" id="GO:0006265">
    <property type="term" value="P:DNA topological change"/>
    <property type="evidence" value="ECO:0007669"/>
    <property type="project" value="InterPro"/>
</dbReference>
<dbReference type="InterPro" id="IPR006171">
    <property type="entry name" value="TOPRIM_dom"/>
</dbReference>
<protein>
    <recommendedName>
        <fullName evidence="3">DNA topoisomerase</fullName>
        <ecNumber evidence="3">5.6.2.1</ecNumber>
    </recommendedName>
    <alternativeName>
        <fullName evidence="11">Omega-protein</fullName>
    </alternativeName>
    <alternativeName>
        <fullName evidence="10">Relaxing enzyme</fullName>
    </alternativeName>
    <alternativeName>
        <fullName evidence="8">Swivelase</fullName>
    </alternativeName>
    <alternativeName>
        <fullName evidence="9">Untwisting enzyme</fullName>
    </alternativeName>
</protein>
<evidence type="ECO:0000256" key="10">
    <source>
        <dbReference type="ARBA" id="ARBA00032235"/>
    </source>
</evidence>
<keyword evidence="4" id="KW-0479">Metal-binding</keyword>
<evidence type="ECO:0000313" key="14">
    <source>
        <dbReference type="Proteomes" id="UP000319040"/>
    </source>
</evidence>
<comment type="catalytic activity">
    <reaction evidence="1">
        <text>ATP-independent breakage of single-stranded DNA, followed by passage and rejoining.</text>
        <dbReference type="EC" id="5.6.2.1"/>
    </reaction>
</comment>
<dbReference type="SMART" id="SM00437">
    <property type="entry name" value="TOP1Ac"/>
    <property type="match status" value="1"/>
</dbReference>
<accession>A0A521B3A9</accession>
<evidence type="ECO:0000256" key="1">
    <source>
        <dbReference type="ARBA" id="ARBA00000213"/>
    </source>
</evidence>
<dbReference type="NCBIfam" id="TIGR01056">
    <property type="entry name" value="topB"/>
    <property type="match status" value="1"/>
</dbReference>
<dbReference type="PROSITE" id="PS52039">
    <property type="entry name" value="TOPO_IA_2"/>
    <property type="match status" value="1"/>
</dbReference>
<dbReference type="GO" id="GO:0003677">
    <property type="term" value="F:DNA binding"/>
    <property type="evidence" value="ECO:0007669"/>
    <property type="project" value="UniProtKB-KW"/>
</dbReference>
<keyword evidence="14" id="KW-1185">Reference proteome</keyword>
<evidence type="ECO:0000256" key="3">
    <source>
        <dbReference type="ARBA" id="ARBA00012891"/>
    </source>
</evidence>
<dbReference type="InterPro" id="IPR013825">
    <property type="entry name" value="Topo_IA_cen_sub2"/>
</dbReference>
<dbReference type="Pfam" id="PF01131">
    <property type="entry name" value="Topoisom_bac"/>
    <property type="match status" value="1"/>
</dbReference>
<evidence type="ECO:0000256" key="9">
    <source>
        <dbReference type="ARBA" id="ARBA00031985"/>
    </source>
</evidence>
<dbReference type="InterPro" id="IPR013497">
    <property type="entry name" value="Topo_IA_cen"/>
</dbReference>